<dbReference type="AlphaFoldDB" id="A0A090MV10"/>
<dbReference type="EMBL" id="LN609528">
    <property type="protein sequence ID" value="CEF62573.1"/>
    <property type="molecule type" value="Genomic_DNA"/>
</dbReference>
<dbReference type="PANTHER" id="PTHR11844:SF25">
    <property type="entry name" value="NTR DOMAIN-CONTAINING PROTEIN"/>
    <property type="match status" value="1"/>
</dbReference>
<keyword evidence="6" id="KW-0732">Signal</keyword>
<dbReference type="InterPro" id="IPR001820">
    <property type="entry name" value="TIMP"/>
</dbReference>
<evidence type="ECO:0000313" key="8">
    <source>
        <dbReference type="EMBL" id="CEF62573.1"/>
    </source>
</evidence>
<accession>A0A090MV10</accession>
<evidence type="ECO:0000313" key="9">
    <source>
        <dbReference type="Proteomes" id="UP000035682"/>
    </source>
</evidence>
<dbReference type="GeneID" id="36374938"/>
<dbReference type="WBParaSite" id="SRAE_1000084300.1">
    <property type="protein sequence ID" value="SRAE_1000084300.1"/>
    <property type="gene ID" value="WBGene00257443"/>
</dbReference>
<organism evidence="8">
    <name type="scientific">Strongyloides ratti</name>
    <name type="common">Parasitic roundworm</name>
    <dbReference type="NCBI Taxonomy" id="34506"/>
    <lineage>
        <taxon>Eukaryota</taxon>
        <taxon>Metazoa</taxon>
        <taxon>Ecdysozoa</taxon>
        <taxon>Nematoda</taxon>
        <taxon>Chromadorea</taxon>
        <taxon>Rhabditida</taxon>
        <taxon>Tylenchina</taxon>
        <taxon>Panagrolaimomorpha</taxon>
        <taxon>Strongyloidoidea</taxon>
        <taxon>Strongyloididae</taxon>
        <taxon>Strongyloides</taxon>
    </lineage>
</organism>
<sequence length="166" mass="18689">MFFSIISFILFSSLFIFNESCKCAPRKPSIIFCNNDWTSYVKIIGKYKVENYEDNSSNVLMFGTNILYHTENNEVFKKPENLTTLPNVIFTPQSGATCGIMGLEVGKEYLLSGSYNKGILQINSCNQMYAEGSSDYGATPQEWSNVPTIQKTMLKNGSYNNCTNVE</sequence>
<dbReference type="PANTHER" id="PTHR11844">
    <property type="entry name" value="METALLOPROTEASE INHIBITOR"/>
    <property type="match status" value="1"/>
</dbReference>
<dbReference type="Gene3D" id="2.40.50.120">
    <property type="match status" value="1"/>
</dbReference>
<evidence type="ECO:0000313" key="11">
    <source>
        <dbReference type="WormBase" id="SRAE_1000084300"/>
    </source>
</evidence>
<evidence type="ECO:0000256" key="5">
    <source>
        <dbReference type="PIRSR" id="PIRSR601820-3"/>
    </source>
</evidence>
<dbReference type="OMA" id="NESCKCA"/>
<feature type="disulfide bond" evidence="5">
    <location>
        <begin position="23"/>
        <end position="125"/>
    </location>
</feature>
<dbReference type="GO" id="GO:0005615">
    <property type="term" value="C:extracellular space"/>
    <property type="evidence" value="ECO:0007669"/>
    <property type="project" value="TreeGrafter"/>
</dbReference>
<proteinExistence type="predicted"/>
<dbReference type="InterPro" id="IPR001134">
    <property type="entry name" value="Netrin_domain"/>
</dbReference>
<dbReference type="GO" id="GO:0046872">
    <property type="term" value="F:metal ion binding"/>
    <property type="evidence" value="ECO:0007669"/>
    <property type="project" value="UniProtKB-KW"/>
</dbReference>
<dbReference type="GO" id="GO:0051045">
    <property type="term" value="P:negative regulation of membrane protein ectodomain proteolysis"/>
    <property type="evidence" value="ECO:0007669"/>
    <property type="project" value="TreeGrafter"/>
</dbReference>
<evidence type="ECO:0000256" key="1">
    <source>
        <dbReference type="ARBA" id="ARBA00004613"/>
    </source>
</evidence>
<keyword evidence="9" id="KW-1185">Reference proteome</keyword>
<reference evidence="8 9" key="1">
    <citation type="submission" date="2014-09" db="EMBL/GenBank/DDBJ databases">
        <authorList>
            <person name="Martin A.A."/>
        </authorList>
    </citation>
    <scope>NUCLEOTIDE SEQUENCE</scope>
    <source>
        <strain evidence="9">ED321</strain>
        <strain evidence="8">ED321 Heterogonic</strain>
    </source>
</reference>
<comment type="subcellular location">
    <subcellularLocation>
        <location evidence="1">Secreted</location>
    </subcellularLocation>
</comment>
<dbReference type="SUPFAM" id="SSF50242">
    <property type="entry name" value="TIMP-like"/>
    <property type="match status" value="1"/>
</dbReference>
<name>A0A090MV10_STRRB</name>
<keyword evidence="3 5" id="KW-1015">Disulfide bond</keyword>
<keyword evidence="2" id="KW-0964">Secreted</keyword>
<feature type="chain" id="PRO_5015031323" evidence="6">
    <location>
        <begin position="24"/>
        <end position="166"/>
    </location>
</feature>
<keyword evidence="4" id="KW-0862">Zinc</keyword>
<feature type="disulfide bond" evidence="5">
    <location>
        <begin position="21"/>
        <end position="98"/>
    </location>
</feature>
<dbReference type="GO" id="GO:0002020">
    <property type="term" value="F:protease binding"/>
    <property type="evidence" value="ECO:0007669"/>
    <property type="project" value="TreeGrafter"/>
</dbReference>
<dbReference type="WormBase" id="SRAE_1000084300">
    <property type="protein sequence ID" value="SRP02013"/>
    <property type="gene ID" value="WBGene00257443"/>
</dbReference>
<dbReference type="InterPro" id="IPR008993">
    <property type="entry name" value="TIMP-like_OB-fold"/>
</dbReference>
<dbReference type="GO" id="GO:0008191">
    <property type="term" value="F:metalloendopeptidase inhibitor activity"/>
    <property type="evidence" value="ECO:0007669"/>
    <property type="project" value="InterPro"/>
</dbReference>
<evidence type="ECO:0000256" key="2">
    <source>
        <dbReference type="ARBA" id="ARBA00022525"/>
    </source>
</evidence>
<evidence type="ECO:0000313" key="10">
    <source>
        <dbReference type="WBParaSite" id="SRAE_1000084300.1"/>
    </source>
</evidence>
<dbReference type="GO" id="GO:0031012">
    <property type="term" value="C:extracellular matrix"/>
    <property type="evidence" value="ECO:0007669"/>
    <property type="project" value="TreeGrafter"/>
</dbReference>
<dbReference type="CTD" id="36374938"/>
<evidence type="ECO:0000256" key="6">
    <source>
        <dbReference type="SAM" id="SignalP"/>
    </source>
</evidence>
<reference evidence="10" key="2">
    <citation type="submission" date="2020-12" db="UniProtKB">
        <authorList>
            <consortium name="WormBaseParasite"/>
        </authorList>
    </citation>
    <scope>IDENTIFICATION</scope>
</reference>
<keyword evidence="4" id="KW-0479">Metal-binding</keyword>
<dbReference type="PROSITE" id="PS50189">
    <property type="entry name" value="NTR"/>
    <property type="match status" value="1"/>
</dbReference>
<evidence type="ECO:0000256" key="3">
    <source>
        <dbReference type="ARBA" id="ARBA00023157"/>
    </source>
</evidence>
<dbReference type="RefSeq" id="XP_024501775.1">
    <property type="nucleotide sequence ID" value="XM_024647726.1"/>
</dbReference>
<feature type="domain" description="NTR" evidence="7">
    <location>
        <begin position="21"/>
        <end position="162"/>
    </location>
</feature>
<gene>
    <name evidence="8 10 11" type="ORF">SRAE_1000084300</name>
</gene>
<feature type="binding site" evidence="4">
    <location>
        <position position="21"/>
    </location>
    <ligand>
        <name>Zn(2+)</name>
        <dbReference type="ChEBI" id="CHEBI:29105"/>
        <note>ligand shared with metalloproteinase partner</note>
    </ligand>
</feature>
<dbReference type="STRING" id="34506.A0A090MV10"/>
<evidence type="ECO:0000259" key="7">
    <source>
        <dbReference type="PROSITE" id="PS50189"/>
    </source>
</evidence>
<protein>
    <submittedName>
        <fullName evidence="8">Netrin domain and Proteinase inhibitor I35, tissue inhibitor of metalloproteinase family and Tissue inhibitor of metalloproteinases-like, OB-fold domain-containing protein</fullName>
    </submittedName>
</protein>
<evidence type="ECO:0000256" key="4">
    <source>
        <dbReference type="PIRSR" id="PIRSR601820-1"/>
    </source>
</evidence>
<dbReference type="Proteomes" id="UP000035682">
    <property type="component" value="Unplaced"/>
</dbReference>
<dbReference type="Pfam" id="PF00965">
    <property type="entry name" value="TIMP"/>
    <property type="match status" value="1"/>
</dbReference>
<dbReference type="OrthoDB" id="5824612at2759"/>
<feature type="signal peptide" evidence="6">
    <location>
        <begin position="1"/>
        <end position="23"/>
    </location>
</feature>